<protein>
    <submittedName>
        <fullName evidence="3">RMI1_N domain-containing protein</fullName>
    </submittedName>
</protein>
<keyword evidence="2" id="KW-1185">Reference proteome</keyword>
<name>A0A0R3PV58_ANGCS</name>
<evidence type="ECO:0000313" key="1">
    <source>
        <dbReference type="EMBL" id="VDM61463.1"/>
    </source>
</evidence>
<organism evidence="3">
    <name type="scientific">Angiostrongylus costaricensis</name>
    <name type="common">Nematode worm</name>
    <dbReference type="NCBI Taxonomy" id="334426"/>
    <lineage>
        <taxon>Eukaryota</taxon>
        <taxon>Metazoa</taxon>
        <taxon>Ecdysozoa</taxon>
        <taxon>Nematoda</taxon>
        <taxon>Chromadorea</taxon>
        <taxon>Rhabditida</taxon>
        <taxon>Rhabditina</taxon>
        <taxon>Rhabditomorpha</taxon>
        <taxon>Strongyloidea</taxon>
        <taxon>Metastrongylidae</taxon>
        <taxon>Angiostrongylus</taxon>
    </lineage>
</organism>
<dbReference type="EMBL" id="UYYA01004369">
    <property type="protein sequence ID" value="VDM61463.1"/>
    <property type="molecule type" value="Genomic_DNA"/>
</dbReference>
<reference evidence="3" key="1">
    <citation type="submission" date="2017-02" db="UniProtKB">
        <authorList>
            <consortium name="WormBaseParasite"/>
        </authorList>
    </citation>
    <scope>IDENTIFICATION</scope>
</reference>
<reference evidence="1 2" key="2">
    <citation type="submission" date="2018-11" db="EMBL/GenBank/DDBJ databases">
        <authorList>
            <consortium name="Pathogen Informatics"/>
        </authorList>
    </citation>
    <scope>NUCLEOTIDE SEQUENCE [LARGE SCALE GENOMIC DNA]</scope>
    <source>
        <strain evidence="1 2">Costa Rica</strain>
    </source>
</reference>
<dbReference type="WBParaSite" id="ACOC_0000987701-mRNA-1">
    <property type="protein sequence ID" value="ACOC_0000987701-mRNA-1"/>
    <property type="gene ID" value="ACOC_0000987701"/>
</dbReference>
<proteinExistence type="predicted"/>
<gene>
    <name evidence="1" type="ORF">ACOC_LOCUS9878</name>
</gene>
<dbReference type="AlphaFoldDB" id="A0A0R3PV58"/>
<evidence type="ECO:0000313" key="3">
    <source>
        <dbReference type="WBParaSite" id="ACOC_0000987701-mRNA-1"/>
    </source>
</evidence>
<sequence length="115" mass="12819">MIRLRMNKKKTQFMTNPWREGEQIQLDGSLSTEITSYVCVGNSMIVENGKQKLKGGWKAVGIKLGPIKEAIEQDRLKNQRSPFDSIPALSSTVDAWTDSSVTHYANSPSTMSSQI</sequence>
<dbReference type="Proteomes" id="UP000267027">
    <property type="component" value="Unassembled WGS sequence"/>
</dbReference>
<accession>A0A0R3PV58</accession>
<evidence type="ECO:0000313" key="2">
    <source>
        <dbReference type="Proteomes" id="UP000267027"/>
    </source>
</evidence>